<dbReference type="Proteomes" id="UP000831151">
    <property type="component" value="Chromosome"/>
</dbReference>
<dbReference type="Pfam" id="PF00496">
    <property type="entry name" value="SBP_bac_5"/>
    <property type="match status" value="1"/>
</dbReference>
<dbReference type="KEGG" id="fms:M1R53_00530"/>
<evidence type="ECO:0000313" key="4">
    <source>
        <dbReference type="Proteomes" id="UP000831151"/>
    </source>
</evidence>
<dbReference type="PIRSF" id="PIRSF002741">
    <property type="entry name" value="MppA"/>
    <property type="match status" value="1"/>
</dbReference>
<reference evidence="3" key="1">
    <citation type="submission" date="2022-04" db="EMBL/GenBank/DDBJ databases">
        <title>Complete genome sequences of Ezakiella coagulans and Fenollaria massiliensis.</title>
        <authorList>
            <person name="France M.T."/>
            <person name="Clifford J."/>
            <person name="Narina S."/>
            <person name="Rutt L."/>
            <person name="Ravel J."/>
        </authorList>
    </citation>
    <scope>NUCLEOTIDE SEQUENCE</scope>
    <source>
        <strain evidence="3">C0061C2</strain>
    </source>
</reference>
<dbReference type="InterPro" id="IPR000914">
    <property type="entry name" value="SBP_5_dom"/>
</dbReference>
<dbReference type="InterPro" id="IPR039424">
    <property type="entry name" value="SBP_5"/>
</dbReference>
<dbReference type="PANTHER" id="PTHR30290">
    <property type="entry name" value="PERIPLASMIC BINDING COMPONENT OF ABC TRANSPORTER"/>
    <property type="match status" value="1"/>
</dbReference>
<dbReference type="EMBL" id="CP096649">
    <property type="protein sequence ID" value="UQK59185.1"/>
    <property type="molecule type" value="Genomic_DNA"/>
</dbReference>
<evidence type="ECO:0000259" key="2">
    <source>
        <dbReference type="Pfam" id="PF00496"/>
    </source>
</evidence>
<accession>A0A9E7IWX1</accession>
<feature type="region of interest" description="Disordered" evidence="1">
    <location>
        <begin position="24"/>
        <end position="45"/>
    </location>
</feature>
<keyword evidence="4" id="KW-1185">Reference proteome</keyword>
<dbReference type="GO" id="GO:0043190">
    <property type="term" value="C:ATP-binding cassette (ABC) transporter complex"/>
    <property type="evidence" value="ECO:0007669"/>
    <property type="project" value="InterPro"/>
</dbReference>
<evidence type="ECO:0000256" key="1">
    <source>
        <dbReference type="SAM" id="MobiDB-lite"/>
    </source>
</evidence>
<dbReference type="PROSITE" id="PS51257">
    <property type="entry name" value="PROKAR_LIPOPROTEIN"/>
    <property type="match status" value="1"/>
</dbReference>
<dbReference type="GO" id="GO:0015833">
    <property type="term" value="P:peptide transport"/>
    <property type="evidence" value="ECO:0007669"/>
    <property type="project" value="TreeGrafter"/>
</dbReference>
<feature type="compositionally biased region" description="Basic and acidic residues" evidence="1">
    <location>
        <begin position="36"/>
        <end position="45"/>
    </location>
</feature>
<dbReference type="AlphaFoldDB" id="A0A9E7IWX1"/>
<dbReference type="InterPro" id="IPR030678">
    <property type="entry name" value="Peptide/Ni-bd"/>
</dbReference>
<gene>
    <name evidence="3" type="ORF">M1R53_00530</name>
</gene>
<name>A0A9E7IWX1_9FIRM</name>
<dbReference type="GO" id="GO:0042597">
    <property type="term" value="C:periplasmic space"/>
    <property type="evidence" value="ECO:0007669"/>
    <property type="project" value="UniProtKB-ARBA"/>
</dbReference>
<dbReference type="PANTHER" id="PTHR30290:SF81">
    <property type="entry name" value="OLIGOPEPTIDE-BINDING PROTEIN OPPA"/>
    <property type="match status" value="1"/>
</dbReference>
<dbReference type="GO" id="GO:1904680">
    <property type="term" value="F:peptide transmembrane transporter activity"/>
    <property type="evidence" value="ECO:0007669"/>
    <property type="project" value="TreeGrafter"/>
</dbReference>
<organism evidence="3 4">
    <name type="scientific">Fenollaria massiliensis</name>
    <dbReference type="NCBI Taxonomy" id="938288"/>
    <lineage>
        <taxon>Bacteria</taxon>
        <taxon>Bacillati</taxon>
        <taxon>Bacillota</taxon>
        <taxon>Clostridia</taxon>
        <taxon>Eubacteriales</taxon>
        <taxon>Fenollaria</taxon>
    </lineage>
</organism>
<sequence length="514" mass="57542">MKKLIFLVVILSLVFTYGCKSNEKPAEVSDNANASEKTETTEKSDVKEITVGQTWVITSDDPLDGANGWSITNHGISEYVYTLQADGTLKSRFVKSIEAQDETHFTAELNEGVKFADGSEVDAKAFCEAMNMIMENNEFARASAGKIVFTPVEDYKVEILTELPTVNLESIFAEWTNVMFKKDGDKYIFTGAYKIKELKPGAEVVLERNEYYDGFENRPETVIIKAFKDGNALKLAYESGEVDLAFGLTNDVAVGLKDKGFKALDYNAGYQYYCFLNLKRDHLNDLHFRKALDLLVNRQEIIDALGGGDMPTGLFAKNFSFNGDQKLTFDVDKAKEEFKAAGYTYEGDKLMDKNGNPVKLTILTYSAKPDLPVIGQVLVSDLEQVGIEASVSLADSIDEEAAKGNHDILLYAQNPTASGNPHYFFAQHFKTDAVKNHSYYANAEVDKLIDELGVTADIAKRDELSKEIQTKIYEDLPILYTVDPHWFVMLSDNIKNYEIWNGDFFVTNPTLTVR</sequence>
<evidence type="ECO:0000313" key="3">
    <source>
        <dbReference type="EMBL" id="UQK59185.1"/>
    </source>
</evidence>
<dbReference type="Gene3D" id="3.10.105.10">
    <property type="entry name" value="Dipeptide-binding Protein, Domain 3"/>
    <property type="match status" value="1"/>
</dbReference>
<dbReference type="RefSeq" id="WP_249242692.1">
    <property type="nucleotide sequence ID" value="NZ_CP096649.1"/>
</dbReference>
<dbReference type="Gene3D" id="3.40.190.10">
    <property type="entry name" value="Periplasmic binding protein-like II"/>
    <property type="match status" value="1"/>
</dbReference>
<dbReference type="SUPFAM" id="SSF53850">
    <property type="entry name" value="Periplasmic binding protein-like II"/>
    <property type="match status" value="1"/>
</dbReference>
<proteinExistence type="predicted"/>
<feature type="domain" description="Solute-binding protein family 5" evidence="2">
    <location>
        <begin position="99"/>
        <end position="432"/>
    </location>
</feature>
<protein>
    <submittedName>
        <fullName evidence="3">ABC transporter substrate-binding protein</fullName>
    </submittedName>
</protein>